<comment type="caution">
    <text evidence="1">The sequence shown here is derived from an EMBL/GenBank/DDBJ whole genome shotgun (WGS) entry which is preliminary data.</text>
</comment>
<proteinExistence type="predicted"/>
<accession>A0A9W8HXB9</accession>
<organism evidence="1 2">
    <name type="scientific">Coemansia guatemalensis</name>
    <dbReference type="NCBI Taxonomy" id="2761395"/>
    <lineage>
        <taxon>Eukaryota</taxon>
        <taxon>Fungi</taxon>
        <taxon>Fungi incertae sedis</taxon>
        <taxon>Zoopagomycota</taxon>
        <taxon>Kickxellomycotina</taxon>
        <taxon>Kickxellomycetes</taxon>
        <taxon>Kickxellales</taxon>
        <taxon>Kickxellaceae</taxon>
        <taxon>Coemansia</taxon>
    </lineage>
</organism>
<keyword evidence="2" id="KW-1185">Reference proteome</keyword>
<dbReference type="Proteomes" id="UP001140094">
    <property type="component" value="Unassembled WGS sequence"/>
</dbReference>
<sequence length="91" mass="9985">MVKAGHRHQAAMEALDLEVSRCIHLKASALAGMVSRVHLQVQAMLNKVRHQELAMANKGHNTAVRRGHQVPVDMVSRGRRVEAAMRPACTG</sequence>
<evidence type="ECO:0000313" key="2">
    <source>
        <dbReference type="Proteomes" id="UP001140094"/>
    </source>
</evidence>
<dbReference type="AlphaFoldDB" id="A0A9W8HXB9"/>
<reference evidence="1" key="1">
    <citation type="submission" date="2022-07" db="EMBL/GenBank/DDBJ databases">
        <title>Phylogenomic reconstructions and comparative analyses of Kickxellomycotina fungi.</title>
        <authorList>
            <person name="Reynolds N.K."/>
            <person name="Stajich J.E."/>
            <person name="Barry K."/>
            <person name="Grigoriev I.V."/>
            <person name="Crous P."/>
            <person name="Smith M.E."/>
        </authorList>
    </citation>
    <scope>NUCLEOTIDE SEQUENCE</scope>
    <source>
        <strain evidence="1">NRRL 1565</strain>
    </source>
</reference>
<name>A0A9W8HXB9_9FUNG</name>
<dbReference type="EMBL" id="JANBUO010001256">
    <property type="protein sequence ID" value="KAJ2799067.1"/>
    <property type="molecule type" value="Genomic_DNA"/>
</dbReference>
<protein>
    <submittedName>
        <fullName evidence="1">Uncharacterized protein</fullName>
    </submittedName>
</protein>
<gene>
    <name evidence="1" type="ORF">H4R20_004580</name>
</gene>
<evidence type="ECO:0000313" key="1">
    <source>
        <dbReference type="EMBL" id="KAJ2799067.1"/>
    </source>
</evidence>